<accession>A0ACC0WM45</accession>
<proteinExistence type="predicted"/>
<keyword evidence="2" id="KW-1185">Reference proteome</keyword>
<name>A0ACC0WM45_9STRA</name>
<gene>
    <name evidence="1" type="ORF">PsorP6_015862</name>
</gene>
<reference evidence="1 2" key="1">
    <citation type="journal article" date="2022" name="bioRxiv">
        <title>The genome of the oomycete Peronosclerospora sorghi, a cosmopolitan pathogen of maize and sorghum, is inflated with dispersed pseudogenes.</title>
        <authorList>
            <person name="Fletcher K."/>
            <person name="Martin F."/>
            <person name="Isakeit T."/>
            <person name="Cavanaugh K."/>
            <person name="Magill C."/>
            <person name="Michelmore R."/>
        </authorList>
    </citation>
    <scope>NUCLEOTIDE SEQUENCE [LARGE SCALE GENOMIC DNA]</scope>
    <source>
        <strain evidence="1">P6</strain>
    </source>
</reference>
<organism evidence="1 2">
    <name type="scientific">Peronosclerospora sorghi</name>
    <dbReference type="NCBI Taxonomy" id="230839"/>
    <lineage>
        <taxon>Eukaryota</taxon>
        <taxon>Sar</taxon>
        <taxon>Stramenopiles</taxon>
        <taxon>Oomycota</taxon>
        <taxon>Peronosporomycetes</taxon>
        <taxon>Peronosporales</taxon>
        <taxon>Peronosporaceae</taxon>
        <taxon>Peronosclerospora</taxon>
    </lineage>
</organism>
<dbReference type="Proteomes" id="UP001163321">
    <property type="component" value="Chromosome 10"/>
</dbReference>
<sequence>MLRRSYRHFRREDSRILERIADGIQSSEYGLYYLTEDALPKKQETRSCALGEVSNCRSL</sequence>
<protein>
    <submittedName>
        <fullName evidence="1">Uncharacterized protein</fullName>
    </submittedName>
</protein>
<comment type="caution">
    <text evidence="1">The sequence shown here is derived from an EMBL/GenBank/DDBJ whole genome shotgun (WGS) entry which is preliminary data.</text>
</comment>
<evidence type="ECO:0000313" key="2">
    <source>
        <dbReference type="Proteomes" id="UP001163321"/>
    </source>
</evidence>
<evidence type="ECO:0000313" key="1">
    <source>
        <dbReference type="EMBL" id="KAI9919829.1"/>
    </source>
</evidence>
<dbReference type="EMBL" id="CM047589">
    <property type="protein sequence ID" value="KAI9919829.1"/>
    <property type="molecule type" value="Genomic_DNA"/>
</dbReference>